<sequence>MSTTCPIAPYPSERWIQPNGASTRTLHPLKLSGCESKNRRRS</sequence>
<name>M2B934_9BACT</name>
<evidence type="ECO:0000313" key="3">
    <source>
        <dbReference type="Proteomes" id="UP000011529"/>
    </source>
</evidence>
<gene>
    <name evidence="2" type="ORF">RE6C_00595</name>
</gene>
<evidence type="ECO:0000256" key="1">
    <source>
        <dbReference type="SAM" id="MobiDB-lite"/>
    </source>
</evidence>
<comment type="caution">
    <text evidence="2">The sequence shown here is derived from an EMBL/GenBank/DDBJ whole genome shotgun (WGS) entry which is preliminary data.</text>
</comment>
<evidence type="ECO:0000313" key="2">
    <source>
        <dbReference type="EMBL" id="EMB18679.1"/>
    </source>
</evidence>
<organism evidence="2 3">
    <name type="scientific">Rhodopirellula europaea 6C</name>
    <dbReference type="NCBI Taxonomy" id="1263867"/>
    <lineage>
        <taxon>Bacteria</taxon>
        <taxon>Pseudomonadati</taxon>
        <taxon>Planctomycetota</taxon>
        <taxon>Planctomycetia</taxon>
        <taxon>Pirellulales</taxon>
        <taxon>Pirellulaceae</taxon>
        <taxon>Rhodopirellula</taxon>
    </lineage>
</organism>
<dbReference type="EMBL" id="ANMO01000029">
    <property type="protein sequence ID" value="EMB18679.1"/>
    <property type="molecule type" value="Genomic_DNA"/>
</dbReference>
<proteinExistence type="predicted"/>
<reference evidence="2" key="2">
    <citation type="journal article" date="2013" name="Mar. Genomics">
        <title>Expression of sulfatases in Rhodopirellula baltica and the diversity of sulfatases in the genus Rhodopirellula.</title>
        <authorList>
            <person name="Wegner C.E."/>
            <person name="Richter-Heitmann T."/>
            <person name="Klindworth A."/>
            <person name="Klockow C."/>
            <person name="Richter M."/>
            <person name="Achstetter T."/>
            <person name="Glockner F.O."/>
            <person name="Harder J."/>
        </authorList>
    </citation>
    <scope>NUCLEOTIDE SEQUENCE [LARGE SCALE GENOMIC DNA]</scope>
    <source>
        <strain evidence="2">6C</strain>
    </source>
</reference>
<dbReference type="PATRIC" id="fig|1263867.3.peg.640"/>
<accession>M2B934</accession>
<dbReference type="Proteomes" id="UP000011529">
    <property type="component" value="Unassembled WGS sequence"/>
</dbReference>
<feature type="region of interest" description="Disordered" evidence="1">
    <location>
        <begin position="1"/>
        <end position="42"/>
    </location>
</feature>
<keyword evidence="3" id="KW-1185">Reference proteome</keyword>
<dbReference type="AlphaFoldDB" id="M2B934"/>
<protein>
    <submittedName>
        <fullName evidence="2">Uncharacterized protein</fullName>
    </submittedName>
</protein>
<reference evidence="2" key="1">
    <citation type="submission" date="2012-11" db="EMBL/GenBank/DDBJ databases">
        <title>Permanent draft genomes of Rhodopirellula europaea strain SH398 and 6C.</title>
        <authorList>
            <person name="Richter M."/>
            <person name="Richter-Heitmann T."/>
            <person name="Frank C."/>
            <person name="Harder J."/>
            <person name="Glockner F.O."/>
        </authorList>
    </citation>
    <scope>NUCLEOTIDE SEQUENCE</scope>
    <source>
        <strain evidence="2">6C</strain>
    </source>
</reference>